<evidence type="ECO:0000313" key="3">
    <source>
        <dbReference type="EMBL" id="OBS22888.1"/>
    </source>
</evidence>
<keyword evidence="2" id="KW-1133">Transmembrane helix</keyword>
<dbReference type="AlphaFoldDB" id="A0A1B8AQU3"/>
<evidence type="ECO:0000256" key="2">
    <source>
        <dbReference type="SAM" id="Phobius"/>
    </source>
</evidence>
<dbReference type="Proteomes" id="UP000091967">
    <property type="component" value="Unassembled WGS sequence"/>
</dbReference>
<proteinExistence type="predicted"/>
<feature type="compositionally biased region" description="Low complexity" evidence="1">
    <location>
        <begin position="47"/>
        <end position="59"/>
    </location>
</feature>
<organism evidence="3 4">
    <name type="scientific">Fusarium poae</name>
    <dbReference type="NCBI Taxonomy" id="36050"/>
    <lineage>
        <taxon>Eukaryota</taxon>
        <taxon>Fungi</taxon>
        <taxon>Dikarya</taxon>
        <taxon>Ascomycota</taxon>
        <taxon>Pezizomycotina</taxon>
        <taxon>Sordariomycetes</taxon>
        <taxon>Hypocreomycetidae</taxon>
        <taxon>Hypocreales</taxon>
        <taxon>Nectriaceae</taxon>
        <taxon>Fusarium</taxon>
    </lineage>
</organism>
<feature type="region of interest" description="Disordered" evidence="1">
    <location>
        <begin position="1"/>
        <end position="61"/>
    </location>
</feature>
<keyword evidence="2" id="KW-0472">Membrane</keyword>
<dbReference type="EMBL" id="LYXU01000003">
    <property type="protein sequence ID" value="OBS22888.1"/>
    <property type="molecule type" value="Genomic_DNA"/>
</dbReference>
<accession>A0A1B8AQU3</accession>
<evidence type="ECO:0008006" key="5">
    <source>
        <dbReference type="Google" id="ProtNLM"/>
    </source>
</evidence>
<evidence type="ECO:0000313" key="4">
    <source>
        <dbReference type="Proteomes" id="UP000091967"/>
    </source>
</evidence>
<gene>
    <name evidence="3" type="ORF">FPOA_09211</name>
</gene>
<keyword evidence="4" id="KW-1185">Reference proteome</keyword>
<sequence length="547" mass="62257">MTPRRSERMQDFSRNYGDHHDHGEETDSDRGDGRPLSGSSDDGYPLSESSATTVTSTSTPDMVSDCETIALSKVNLSETAGHRWARKFYLSHVILGLMLALMARLILFGQHSTPPVIEVIQLDAMAINFSRRVHNILPRLTLVADKTSSLPAGLDTPDSPFGTTRLGVVELVRRLSHSTASDIKDAKRRSEIPRMNLVSYEKVLDAERLVDIYAEAAKKAWGYIAWLPKEWLTGAISSELPWGEVYRTFWRGGTLDALSTLEQTMENIAVAQNDPFFHRVNMTPSHYSHRLPAKLTPIAEWVLQFYSKRYNADRWMSGSCAFLSKCSRLEDDDFLHPACYALWTETTFDLQQHFERIARRTPAKPGLPYFTTEPGVFRVARSVVGLSVAAMQMVTLSKQAGVYVAEEDGWLQMIMPHMPTTSPENRTAAQILPDVVLGVLSEQIRVIMEVLFDIRDACGELDKMQALIHELSNPDSWVRFDSGTKTIKQMKHPLDQFSLLQNEGRLMRSQMKDMFHHFYAWAEWDEQWRKRVHEFVFTRNSSGDRHV</sequence>
<feature type="compositionally biased region" description="Basic and acidic residues" evidence="1">
    <location>
        <begin position="1"/>
        <end position="33"/>
    </location>
</feature>
<protein>
    <recommendedName>
        <fullName evidence="5">Transmembrane protein</fullName>
    </recommendedName>
</protein>
<evidence type="ECO:0000256" key="1">
    <source>
        <dbReference type="SAM" id="MobiDB-lite"/>
    </source>
</evidence>
<name>A0A1B8AQU3_FUSPO</name>
<comment type="caution">
    <text evidence="3">The sequence shown here is derived from an EMBL/GenBank/DDBJ whole genome shotgun (WGS) entry which is preliminary data.</text>
</comment>
<keyword evidence="2" id="KW-0812">Transmembrane</keyword>
<feature type="transmembrane region" description="Helical" evidence="2">
    <location>
        <begin position="88"/>
        <end position="107"/>
    </location>
</feature>
<reference evidence="3 4" key="1">
    <citation type="submission" date="2016-06" db="EMBL/GenBank/DDBJ databases">
        <title>Living apart together: crosstalk between the core and supernumerary genomes in a fungal plant pathogen.</title>
        <authorList>
            <person name="Vanheule A."/>
            <person name="Audenaert K."/>
            <person name="Warris S."/>
            <person name="Van De Geest H."/>
            <person name="Schijlen E."/>
            <person name="Hofte M."/>
            <person name="De Saeger S."/>
            <person name="Haesaert G."/>
            <person name="Waalwijk C."/>
            <person name="Van Der Lee T."/>
        </authorList>
    </citation>
    <scope>NUCLEOTIDE SEQUENCE [LARGE SCALE GENOMIC DNA]</scope>
    <source>
        <strain evidence="3 4">2516</strain>
    </source>
</reference>